<gene>
    <name evidence="9" type="primary">mprF</name>
    <name evidence="9" type="ORF">GCM10022279_23070</name>
</gene>
<feature type="transmembrane region" description="Helical" evidence="7">
    <location>
        <begin position="387"/>
        <end position="410"/>
    </location>
</feature>
<evidence type="ECO:0000256" key="3">
    <source>
        <dbReference type="ARBA" id="ARBA00022692"/>
    </source>
</evidence>
<feature type="transmembrane region" description="Helical" evidence="7">
    <location>
        <begin position="257"/>
        <end position="276"/>
    </location>
</feature>
<organism evidence="9 10">
    <name type="scientific">Comamonas faecalis</name>
    <dbReference type="NCBI Taxonomy" id="1387849"/>
    <lineage>
        <taxon>Bacteria</taxon>
        <taxon>Pseudomonadati</taxon>
        <taxon>Pseudomonadota</taxon>
        <taxon>Betaproteobacteria</taxon>
        <taxon>Burkholderiales</taxon>
        <taxon>Comamonadaceae</taxon>
        <taxon>Comamonas</taxon>
    </lineage>
</organism>
<keyword evidence="4 7" id="KW-1133">Transmembrane helix</keyword>
<feature type="domain" description="Phosphatidylglycerol lysyltransferase C-terminal" evidence="8">
    <location>
        <begin position="562"/>
        <end position="848"/>
    </location>
</feature>
<evidence type="ECO:0000256" key="4">
    <source>
        <dbReference type="ARBA" id="ARBA00022989"/>
    </source>
</evidence>
<dbReference type="SUPFAM" id="SSF55729">
    <property type="entry name" value="Acyl-CoA N-acyltransferases (Nat)"/>
    <property type="match status" value="1"/>
</dbReference>
<protein>
    <submittedName>
        <fullName evidence="9">Bifunctional lysylphosphatidylglycerol flippase/synthetase MprF</fullName>
    </submittedName>
</protein>
<dbReference type="InterPro" id="IPR016181">
    <property type="entry name" value="Acyl_CoA_acyltransferase"/>
</dbReference>
<evidence type="ECO:0000256" key="7">
    <source>
        <dbReference type="SAM" id="Phobius"/>
    </source>
</evidence>
<feature type="transmembrane region" description="Helical" evidence="7">
    <location>
        <begin position="422"/>
        <end position="440"/>
    </location>
</feature>
<keyword evidence="2" id="KW-1003">Cell membrane</keyword>
<sequence>MPGEQTTPRTPGPLPANGPGAQSHRIARLLEPHVLGPIVGAVASVLALLAVHTIGARIHLRDIRADLLAMPAASIVEALLLTAAGFVALSLYDVLAVRRVAPGRVSLRLAAFAGAVGYSFSNALGFHVFVGGPIRYRIYQSAGLDAADVARIVSISVLTFAGGLATVLGAALLLDPLGVPALHLAGGRLDRAAGAALLALVAAALLWLARGHTQARVLGWTLLLPSAPSALLQILVGAIDVGAAAAVLYVLLPADVAPGYAAFLLIFVAAVVAGAASHAPGGLGVLEATVLLGLGAGTRADVLAALLAFRAIYYLLPLMLGAAALLGFEALQARARFATAAARAAALVRAVVPPLAAALALLAGLVLLLSSATPTLHERTQQLRQWLALPLVEASHLLASLAGLALVVLARGLWRRMALARSVAVGLMLAGALLSLVRALDWEDALVLALCAAILHANRGAFYRRGSWRAFRPTPAAAALLAIVLAGMAVVGLFAYRGVPYRDALWWEFAWHGNAPRFLRSLLLLAVVAAALALDALLNRPAPPAAAGQGIPDAVRRILAGAGDTQPSVALLGDKRFLVSRDEQAFLMYALQGHSWITMGDPVGQEEAGRRLIWRFAEQADRAGARAVFYAVHPAWLPTYLDLGLALLKIGEVARVPLAGFSLQGKARQPLRYAHGRAAREGLEFAVIPKADVPALMDELRAVSDAWMQGKAGHEKGFSLGRFEPAYLCEFDCAVMRSGGAVVAFANLWRSGAREELSIDLMRYRPGTPAVLMDALFTHLLLYGRAQGYAWFNLGAAPLAGLADHPLASSWNRIGTFIYRRGDEFYNFEGLRAFKQKFDPVWTPQYLACRGGLVLPQVLLDVTCLIAGGPLAALRK</sequence>
<feature type="transmembrane region" description="Helical" evidence="7">
    <location>
        <begin position="312"/>
        <end position="332"/>
    </location>
</feature>
<keyword evidence="3 7" id="KW-0812">Transmembrane</keyword>
<keyword evidence="10" id="KW-1185">Reference proteome</keyword>
<reference evidence="10" key="1">
    <citation type="journal article" date="2019" name="Int. J. Syst. Evol. Microbiol.">
        <title>The Global Catalogue of Microorganisms (GCM) 10K type strain sequencing project: providing services to taxonomists for standard genome sequencing and annotation.</title>
        <authorList>
            <consortium name="The Broad Institute Genomics Platform"/>
            <consortium name="The Broad Institute Genome Sequencing Center for Infectious Disease"/>
            <person name="Wu L."/>
            <person name="Ma J."/>
        </authorList>
    </citation>
    <scope>NUCLEOTIDE SEQUENCE [LARGE SCALE GENOMIC DNA]</scope>
    <source>
        <strain evidence="10">JCM 17561</strain>
    </source>
</reference>
<dbReference type="Pfam" id="PF09924">
    <property type="entry name" value="LPG_synthase_C"/>
    <property type="match status" value="1"/>
</dbReference>
<evidence type="ECO:0000256" key="1">
    <source>
        <dbReference type="ARBA" id="ARBA00004651"/>
    </source>
</evidence>
<feature type="region of interest" description="Disordered" evidence="6">
    <location>
        <begin position="1"/>
        <end position="21"/>
    </location>
</feature>
<dbReference type="Proteomes" id="UP001501627">
    <property type="component" value="Unassembled WGS sequence"/>
</dbReference>
<feature type="transmembrane region" description="Helical" evidence="7">
    <location>
        <begin position="230"/>
        <end position="251"/>
    </location>
</feature>
<comment type="subcellular location">
    <subcellularLocation>
        <location evidence="1">Cell membrane</location>
        <topology evidence="1">Multi-pass membrane protein</topology>
    </subcellularLocation>
</comment>
<feature type="transmembrane region" description="Helical" evidence="7">
    <location>
        <begin position="67"/>
        <end position="89"/>
    </location>
</feature>
<feature type="transmembrane region" description="Helical" evidence="7">
    <location>
        <begin position="109"/>
        <end position="131"/>
    </location>
</feature>
<comment type="caution">
    <text evidence="9">The sequence shown here is derived from an EMBL/GenBank/DDBJ whole genome shotgun (WGS) entry which is preliminary data.</text>
</comment>
<dbReference type="PANTHER" id="PTHR34697">
    <property type="entry name" value="PHOSPHATIDYLGLYCEROL LYSYLTRANSFERASE"/>
    <property type="match status" value="1"/>
</dbReference>
<evidence type="ECO:0000256" key="2">
    <source>
        <dbReference type="ARBA" id="ARBA00022475"/>
    </source>
</evidence>
<evidence type="ECO:0000256" key="6">
    <source>
        <dbReference type="SAM" id="MobiDB-lite"/>
    </source>
</evidence>
<feature type="transmembrane region" description="Helical" evidence="7">
    <location>
        <begin position="152"/>
        <end position="172"/>
    </location>
</feature>
<evidence type="ECO:0000259" key="8">
    <source>
        <dbReference type="Pfam" id="PF09924"/>
    </source>
</evidence>
<dbReference type="InterPro" id="IPR051211">
    <property type="entry name" value="PG_lysyltransferase"/>
</dbReference>
<proteinExistence type="predicted"/>
<name>A0ABP7RLC5_9BURK</name>
<keyword evidence="5 7" id="KW-0472">Membrane</keyword>
<dbReference type="RefSeq" id="WP_103045865.1">
    <property type="nucleotide sequence ID" value="NZ_BAABBP010000021.1"/>
</dbReference>
<dbReference type="InterPro" id="IPR024320">
    <property type="entry name" value="LPG_synthase_C"/>
</dbReference>
<feature type="transmembrane region" description="Helical" evidence="7">
    <location>
        <begin position="476"/>
        <end position="498"/>
    </location>
</feature>
<evidence type="ECO:0000313" key="10">
    <source>
        <dbReference type="Proteomes" id="UP001501627"/>
    </source>
</evidence>
<accession>A0ABP7RLC5</accession>
<feature type="transmembrane region" description="Helical" evidence="7">
    <location>
        <begin position="34"/>
        <end position="55"/>
    </location>
</feature>
<feature type="transmembrane region" description="Helical" evidence="7">
    <location>
        <begin position="446"/>
        <end position="464"/>
    </location>
</feature>
<dbReference type="NCBIfam" id="NF033480">
    <property type="entry name" value="bifunc_MprF"/>
    <property type="match status" value="1"/>
</dbReference>
<evidence type="ECO:0000256" key="5">
    <source>
        <dbReference type="ARBA" id="ARBA00023136"/>
    </source>
</evidence>
<dbReference type="EMBL" id="BAABBP010000021">
    <property type="protein sequence ID" value="GAA3998739.1"/>
    <property type="molecule type" value="Genomic_DNA"/>
</dbReference>
<feature type="transmembrane region" description="Helical" evidence="7">
    <location>
        <begin position="344"/>
        <end position="367"/>
    </location>
</feature>
<evidence type="ECO:0000313" key="9">
    <source>
        <dbReference type="EMBL" id="GAA3998739.1"/>
    </source>
</evidence>
<dbReference type="PANTHER" id="PTHR34697:SF2">
    <property type="entry name" value="PHOSPHATIDYLGLYCEROL LYSYLTRANSFERASE"/>
    <property type="match status" value="1"/>
</dbReference>